<sequence>MRRAARLDQIRRAIHGRRVVWFGNRASDGEALAGFPELACAGGIIAPAAGDGAAWITLTLEDTWGRRVDLNTANIDAMLPSKLESMRTRLLRLLRQPSVLMCYRPSAFLSSLIYPSGGSCLYWGLPHLQQRAFEYKPWVESRMEALGLRVIPWRHYSVVDWPEIMGRSQPLPCVVRMATGSGGAAITLARDLDDIHAFCNRADEGIVSVSTFMQGALPLSVNAVVFADGTVTTSAPSLQLLGLADCTTRPFGFCGNDFAFARGLDPAVLDELDEAVTRMGGWLAQAGYRGCFGADFLLSDGDLYFTEINPRFTASSALAARQDADMNETDIVLEHMAAFAGLAPVTRPPLRERVAAAVRPRSQIMVFNRSDRAIGRAHVEVAAPDGAALTELPRFGHAIEPEAQFFKVTFDGGVTDPDGAVTLPVRETLRALIRRFTAGAD</sequence>
<comment type="caution">
    <text evidence="3">The sequence shown here is derived from an EMBL/GenBank/DDBJ whole genome shotgun (WGS) entry which is preliminary data.</text>
</comment>
<dbReference type="InterPro" id="IPR003806">
    <property type="entry name" value="ATP-grasp_PylC-type"/>
</dbReference>
<dbReference type="GO" id="GO:0046872">
    <property type="term" value="F:metal ion binding"/>
    <property type="evidence" value="ECO:0007669"/>
    <property type="project" value="InterPro"/>
</dbReference>
<evidence type="ECO:0000313" key="4">
    <source>
        <dbReference type="Proteomes" id="UP000434582"/>
    </source>
</evidence>
<evidence type="ECO:0000259" key="2">
    <source>
        <dbReference type="PROSITE" id="PS50975"/>
    </source>
</evidence>
<accession>A0A7X1ZFH1</accession>
<keyword evidence="1" id="KW-0547">Nucleotide-binding</keyword>
<keyword evidence="1" id="KW-0067">ATP-binding</keyword>
<protein>
    <submittedName>
        <fullName evidence="3">ATP-grasp domain-containing protein</fullName>
    </submittedName>
</protein>
<dbReference type="GO" id="GO:0005524">
    <property type="term" value="F:ATP binding"/>
    <property type="evidence" value="ECO:0007669"/>
    <property type="project" value="UniProtKB-UniRule"/>
</dbReference>
<dbReference type="Gene3D" id="3.30.470.20">
    <property type="entry name" value="ATP-grasp fold, B domain"/>
    <property type="match status" value="1"/>
</dbReference>
<dbReference type="InterPro" id="IPR011761">
    <property type="entry name" value="ATP-grasp"/>
</dbReference>
<keyword evidence="4" id="KW-1185">Reference proteome</keyword>
<reference evidence="3 4" key="1">
    <citation type="submission" date="2019-10" db="EMBL/GenBank/DDBJ databases">
        <title>Draft whole-genome sequence of the purple nonsulfur photosynthetic bacterium Roseospira navarrensis DSM 15114.</title>
        <authorList>
            <person name="Kyndt J.A."/>
            <person name="Meyer T.E."/>
        </authorList>
    </citation>
    <scope>NUCLEOTIDE SEQUENCE [LARGE SCALE GENOMIC DNA]</scope>
    <source>
        <strain evidence="3 4">DSM 15114</strain>
    </source>
</reference>
<dbReference type="Pfam" id="PF02655">
    <property type="entry name" value="ATP-grasp_3"/>
    <property type="match status" value="1"/>
</dbReference>
<evidence type="ECO:0000313" key="3">
    <source>
        <dbReference type="EMBL" id="MQX37556.1"/>
    </source>
</evidence>
<gene>
    <name evidence="3" type="ORF">GHC57_13615</name>
</gene>
<dbReference type="SUPFAM" id="SSF56059">
    <property type="entry name" value="Glutathione synthetase ATP-binding domain-like"/>
    <property type="match status" value="1"/>
</dbReference>
<evidence type="ECO:0000256" key="1">
    <source>
        <dbReference type="PROSITE-ProRule" id="PRU00409"/>
    </source>
</evidence>
<dbReference type="RefSeq" id="WP_153345158.1">
    <property type="nucleotide sequence ID" value="NZ_WIVE01000047.1"/>
</dbReference>
<organism evidence="3 4">
    <name type="scientific">Roseospira navarrensis</name>
    <dbReference type="NCBI Taxonomy" id="140058"/>
    <lineage>
        <taxon>Bacteria</taxon>
        <taxon>Pseudomonadati</taxon>
        <taxon>Pseudomonadota</taxon>
        <taxon>Alphaproteobacteria</taxon>
        <taxon>Rhodospirillales</taxon>
        <taxon>Rhodospirillaceae</taxon>
        <taxon>Roseospira</taxon>
    </lineage>
</organism>
<dbReference type="OrthoDB" id="4632333at2"/>
<dbReference type="EMBL" id="WIVE01000047">
    <property type="protein sequence ID" value="MQX37556.1"/>
    <property type="molecule type" value="Genomic_DNA"/>
</dbReference>
<name>A0A7X1ZFH1_9PROT</name>
<feature type="domain" description="ATP-grasp" evidence="2">
    <location>
        <begin position="140"/>
        <end position="337"/>
    </location>
</feature>
<dbReference type="AlphaFoldDB" id="A0A7X1ZFH1"/>
<dbReference type="Proteomes" id="UP000434582">
    <property type="component" value="Unassembled WGS sequence"/>
</dbReference>
<proteinExistence type="predicted"/>
<dbReference type="PROSITE" id="PS50975">
    <property type="entry name" value="ATP_GRASP"/>
    <property type="match status" value="1"/>
</dbReference>